<keyword evidence="1" id="KW-0175">Coiled coil</keyword>
<dbReference type="Gene3D" id="3.40.50.300">
    <property type="entry name" value="P-loop containing nucleotide triphosphate hydrolases"/>
    <property type="match status" value="2"/>
</dbReference>
<dbReference type="Proteomes" id="UP001236559">
    <property type="component" value="Unassembled WGS sequence"/>
</dbReference>
<feature type="domain" description="YhaN AAA" evidence="3">
    <location>
        <begin position="1"/>
        <end position="60"/>
    </location>
</feature>
<dbReference type="EMBL" id="JAUSTN010000004">
    <property type="protein sequence ID" value="MDQ0274817.1"/>
    <property type="molecule type" value="Genomic_DNA"/>
</dbReference>
<dbReference type="SUPFAM" id="SSF52540">
    <property type="entry name" value="P-loop containing nucleoside triphosphate hydrolases"/>
    <property type="match status" value="2"/>
</dbReference>
<evidence type="ECO:0000313" key="5">
    <source>
        <dbReference type="Proteomes" id="UP001236559"/>
    </source>
</evidence>
<gene>
    <name evidence="4" type="ORF">J2S72_000838</name>
</gene>
<feature type="coiled-coil region" evidence="1">
    <location>
        <begin position="568"/>
        <end position="619"/>
    </location>
</feature>
<evidence type="ECO:0000259" key="3">
    <source>
        <dbReference type="Pfam" id="PF13514"/>
    </source>
</evidence>
<reference evidence="4 5" key="1">
    <citation type="submission" date="2023-07" db="EMBL/GenBank/DDBJ databases">
        <title>Genomic Encyclopedia of Type Strains, Phase IV (KMG-IV): sequencing the most valuable type-strain genomes for metagenomic binning, comparative biology and taxonomic classification.</title>
        <authorList>
            <person name="Goeker M."/>
        </authorList>
    </citation>
    <scope>NUCLEOTIDE SEQUENCE [LARGE SCALE GENOMIC DNA]</scope>
    <source>
        <strain evidence="4 5">DSM 22616</strain>
    </source>
</reference>
<dbReference type="Pfam" id="PF13514">
    <property type="entry name" value="AAA_27"/>
    <property type="match status" value="1"/>
</dbReference>
<keyword evidence="2" id="KW-0472">Membrane</keyword>
<evidence type="ECO:0000313" key="4">
    <source>
        <dbReference type="EMBL" id="MDQ0274817.1"/>
    </source>
</evidence>
<dbReference type="InterPro" id="IPR027417">
    <property type="entry name" value="P-loop_NTPase"/>
</dbReference>
<organism evidence="4 5">
    <name type="scientific">Peptoniphilus koenoeneniae</name>
    <dbReference type="NCBI Taxonomy" id="507751"/>
    <lineage>
        <taxon>Bacteria</taxon>
        <taxon>Bacillati</taxon>
        <taxon>Bacillota</taxon>
        <taxon>Tissierellia</taxon>
        <taxon>Tissierellales</taxon>
        <taxon>Peptoniphilaceae</taxon>
        <taxon>Peptoniphilus</taxon>
    </lineage>
</organism>
<comment type="caution">
    <text evidence="4">The sequence shown here is derived from an EMBL/GenBank/DDBJ whole genome shotgun (WGS) entry which is preliminary data.</text>
</comment>
<evidence type="ECO:0000256" key="2">
    <source>
        <dbReference type="SAM" id="Phobius"/>
    </source>
</evidence>
<protein>
    <submittedName>
        <fullName evidence="4">Uncharacterized protein YhaN</fullName>
    </submittedName>
</protein>
<accession>A0ABU0AU72</accession>
<feature type="coiled-coil region" evidence="1">
    <location>
        <begin position="205"/>
        <end position="309"/>
    </location>
</feature>
<evidence type="ECO:0000256" key="1">
    <source>
        <dbReference type="SAM" id="Coils"/>
    </source>
</evidence>
<keyword evidence="5" id="KW-1185">Reference proteome</keyword>
<keyword evidence="2" id="KW-1133">Transmembrane helix</keyword>
<sequence>MIIKKINLLSFGKFKEKEINLDENINLIYGKNEDGKSTIHSFIEGVLYGFSKDSLKRRLYTEKLDKYRPWNSEIYRGYIEIEDGDLFRIERDFARDETKILNLTRGQNLSEDKNLFKDSKVSQPGQIFLDINSEVFRNTLFINEDSLLINQNAKEFIGKKIINQSSSLKNSDRGINAVKILKDQIKKLGDRSLRSSEIGKIYSQINDKKTELLNLEDKLKLYRESLKNLNELEEEIGNLSEKIEKADLQEEFETFNRVKELKKELENLKEIKTIDREKYEKVILLNKKIHDLENRMDFLQEKSIENLEENFPEKDFQDDYEKAQKLFDRLRQLNSRNYSQEIIALKNDVSNLETKQKSMISLMSLQGIIILALIILSIIFKIYPLLILTLPSGIYIYLRIIKYRVSRDVYKRLRDRIEIMSQKSREKQAEKKNMDTFFISMFEKYGADNIEDLENIFRDKVAEKKLEEYKIETAKKEKRDYEEELLQLKSQRDESLKNLEIYLNDLGFDNIYELKNAFSESDSEKGIRKRREDLKNLIDIKLRGRNFESLNKKDLNLDFDGPLLKEKLNNLNLKLSELNRDINYLEKYLDRAQKLSEDLEVLEKDLEDREEKLNVYSLTLEALEGVLEKNKSNYLPRLIEETSKLFETISGGKYKNLNLDDNLNLSVFDRENGRSVELSSLSKGTCDQVYFVFRIALCKFISKKNLPLFIDNVFGTFDDDRLKFTYETLKEISKERQVIIFSSSKRDYEKAVEFNIKRIEL</sequence>
<proteinExistence type="predicted"/>
<feature type="coiled-coil region" evidence="1">
    <location>
        <begin position="464"/>
        <end position="498"/>
    </location>
</feature>
<name>A0ABU0AU72_9FIRM</name>
<dbReference type="InterPro" id="IPR038734">
    <property type="entry name" value="YhaN_AAA"/>
</dbReference>
<keyword evidence="2" id="KW-0812">Transmembrane</keyword>
<dbReference type="PANTHER" id="PTHR41259">
    <property type="entry name" value="DOUBLE-STRAND BREAK REPAIR RAD50 ATPASE, PUTATIVE-RELATED"/>
    <property type="match status" value="1"/>
</dbReference>
<dbReference type="RefSeq" id="WP_307495039.1">
    <property type="nucleotide sequence ID" value="NZ_JAUSTN010000004.1"/>
</dbReference>
<feature type="transmembrane region" description="Helical" evidence="2">
    <location>
        <begin position="360"/>
        <end position="380"/>
    </location>
</feature>
<dbReference type="PANTHER" id="PTHR41259:SF1">
    <property type="entry name" value="DOUBLE-STRAND BREAK REPAIR RAD50 ATPASE, PUTATIVE-RELATED"/>
    <property type="match status" value="1"/>
</dbReference>